<feature type="compositionally biased region" description="Polar residues" evidence="1">
    <location>
        <begin position="517"/>
        <end position="529"/>
    </location>
</feature>
<feature type="region of interest" description="Disordered" evidence="1">
    <location>
        <begin position="717"/>
        <end position="764"/>
    </location>
</feature>
<evidence type="ECO:0000313" key="2">
    <source>
        <dbReference type="EMBL" id="RYP04145.1"/>
    </source>
</evidence>
<protein>
    <submittedName>
        <fullName evidence="2">Uncharacterized protein</fullName>
    </submittedName>
</protein>
<reference evidence="2 3" key="1">
    <citation type="submission" date="2018-06" db="EMBL/GenBank/DDBJ databases">
        <title>Complete Genomes of Monosporascus.</title>
        <authorList>
            <person name="Robinson A.J."/>
            <person name="Natvig D.O."/>
        </authorList>
    </citation>
    <scope>NUCLEOTIDE SEQUENCE [LARGE SCALE GENOMIC DNA]</scope>
    <source>
        <strain evidence="2 3">CBS 110550</strain>
    </source>
</reference>
<evidence type="ECO:0000313" key="3">
    <source>
        <dbReference type="Proteomes" id="UP000293360"/>
    </source>
</evidence>
<keyword evidence="3" id="KW-1185">Reference proteome</keyword>
<dbReference type="EMBL" id="QJNU01000225">
    <property type="protein sequence ID" value="RYP04145.1"/>
    <property type="molecule type" value="Genomic_DNA"/>
</dbReference>
<sequence>MPSSKLNRRALEENSIFFFEKNDEYGQVPAHVSSLRDALLDFECTLPARLSFYDEDEFEDDEMLRSIMDKLFGSDSEERASTMHSIKMYREMKHDAQILDNGCDREAEWVKFYEKNFLDKLCEEFVITDQDSRRVARTKFYYDNFDVAKERQWSLFSGPGDFRKEHGKSVLTMPVPDWVAYFRVYDLKSSWGRIRNSSSRWPWANSAKNEIVENFSLATLQELAEHGLQFSVANTLRGNQNSSIVPSDLICYPWLITEYKRKDKEGNKEGNNERKMQCYCQAANAGAASLMLLQTLVRHSTYKTVLPVVTMTTWGPEVCIWICFFDDSLKRYQAFGDDHPALDPDAKVPLFKTPTPTPNHTSNFRLDNKTLDTFKESNHSRRTANTSNTGHGPATPRLELDSSNPEETTSGQTPCTPVSKHMFNSQTDWAFGTPSWVASAQTTLIDAQTGRPLETTGSRIDKPDPANGLTKANQTPELIKSDTHVLRKGPPSPAIQRSPATESLESKEAGRPVTPPDLTSFSKEPSTSAAEHGSGTHVSAYQSQSPPPDERPKVGLFEQSNSGNFKGGLFDGLDTNGWKPRSIPYRDEQRQLCSDSGPSKPTRGEPSCGCPSSSSLEQKGSRPSDASKAQVQASLSDGVKTSAPTTPELFGNSNAFNTPKENSVSDEKQTNIFKIGLLGSTPYTPSEPRLSIDFCSTGRIPRFGSAATEMLGEQVTSGKEIGLTKDNVAAEEPPRGNGHTKQEAPPQSESCISADEDWETAEEE</sequence>
<accession>A0A4Q4TBY5</accession>
<organism evidence="2 3">
    <name type="scientific">Monosporascus ibericus</name>
    <dbReference type="NCBI Taxonomy" id="155417"/>
    <lineage>
        <taxon>Eukaryota</taxon>
        <taxon>Fungi</taxon>
        <taxon>Dikarya</taxon>
        <taxon>Ascomycota</taxon>
        <taxon>Pezizomycotina</taxon>
        <taxon>Sordariomycetes</taxon>
        <taxon>Xylariomycetidae</taxon>
        <taxon>Xylariales</taxon>
        <taxon>Xylariales incertae sedis</taxon>
        <taxon>Monosporascus</taxon>
    </lineage>
</organism>
<dbReference type="OrthoDB" id="5081713at2759"/>
<feature type="compositionally biased region" description="Polar residues" evidence="1">
    <location>
        <begin position="651"/>
        <end position="662"/>
    </location>
</feature>
<feature type="compositionally biased region" description="Polar residues" evidence="1">
    <location>
        <begin position="401"/>
        <end position="421"/>
    </location>
</feature>
<evidence type="ECO:0000256" key="1">
    <source>
        <dbReference type="SAM" id="MobiDB-lite"/>
    </source>
</evidence>
<comment type="caution">
    <text evidence="2">The sequence shown here is derived from an EMBL/GenBank/DDBJ whole genome shotgun (WGS) entry which is preliminary data.</text>
</comment>
<proteinExistence type="predicted"/>
<dbReference type="AlphaFoldDB" id="A0A4Q4TBY5"/>
<gene>
    <name evidence="2" type="ORF">DL764_004644</name>
</gene>
<feature type="compositionally biased region" description="Acidic residues" evidence="1">
    <location>
        <begin position="754"/>
        <end position="764"/>
    </location>
</feature>
<feature type="compositionally biased region" description="Basic and acidic residues" evidence="1">
    <location>
        <begin position="366"/>
        <end position="379"/>
    </location>
</feature>
<feature type="region of interest" description="Disordered" evidence="1">
    <location>
        <begin position="346"/>
        <end position="421"/>
    </location>
</feature>
<dbReference type="Proteomes" id="UP000293360">
    <property type="component" value="Unassembled WGS sequence"/>
</dbReference>
<feature type="region of interest" description="Disordered" evidence="1">
    <location>
        <begin position="447"/>
        <end position="667"/>
    </location>
</feature>
<feature type="compositionally biased region" description="Low complexity" evidence="1">
    <location>
        <begin position="604"/>
        <end position="617"/>
    </location>
</feature>
<dbReference type="STRING" id="155417.A0A4Q4TBY5"/>
<name>A0A4Q4TBY5_9PEZI</name>